<feature type="transmembrane region" description="Helical" evidence="8">
    <location>
        <begin position="75"/>
        <end position="97"/>
    </location>
</feature>
<gene>
    <name evidence="11" type="ORF">J2T57_002047</name>
</gene>
<dbReference type="GO" id="GO:0008137">
    <property type="term" value="F:NADH dehydrogenase (ubiquinone) activity"/>
    <property type="evidence" value="ECO:0007669"/>
    <property type="project" value="InterPro"/>
</dbReference>
<organism evidence="11 12">
    <name type="scientific">Natronocella acetinitrilica</name>
    <dbReference type="NCBI Taxonomy" id="414046"/>
    <lineage>
        <taxon>Bacteria</taxon>
        <taxon>Pseudomonadati</taxon>
        <taxon>Pseudomonadota</taxon>
        <taxon>Gammaproteobacteria</taxon>
        <taxon>Chromatiales</taxon>
        <taxon>Ectothiorhodospiraceae</taxon>
        <taxon>Natronocella</taxon>
    </lineage>
</organism>
<accession>A0AAE3G4G4</accession>
<evidence type="ECO:0000256" key="8">
    <source>
        <dbReference type="SAM" id="Phobius"/>
    </source>
</evidence>
<dbReference type="EMBL" id="JALJXV010000004">
    <property type="protein sequence ID" value="MCP1674909.1"/>
    <property type="molecule type" value="Genomic_DNA"/>
</dbReference>
<evidence type="ECO:0000256" key="2">
    <source>
        <dbReference type="ARBA" id="ARBA00005346"/>
    </source>
</evidence>
<feature type="transmembrane region" description="Helical" evidence="8">
    <location>
        <begin position="234"/>
        <end position="258"/>
    </location>
</feature>
<dbReference type="PANTHER" id="PTHR42703:SF1">
    <property type="entry name" value="NA(+)_H(+) ANTIPORTER SUBUNIT D1"/>
    <property type="match status" value="1"/>
</dbReference>
<feature type="transmembrane region" description="Helical" evidence="8">
    <location>
        <begin position="162"/>
        <end position="184"/>
    </location>
</feature>
<feature type="transmembrane region" description="Helical" evidence="8">
    <location>
        <begin position="364"/>
        <end position="384"/>
    </location>
</feature>
<evidence type="ECO:0000313" key="12">
    <source>
        <dbReference type="Proteomes" id="UP001205843"/>
    </source>
</evidence>
<dbReference type="InterPro" id="IPR001750">
    <property type="entry name" value="ND/Mrp_TM"/>
</dbReference>
<dbReference type="GO" id="GO:0042773">
    <property type="term" value="P:ATP synthesis coupled electron transport"/>
    <property type="evidence" value="ECO:0007669"/>
    <property type="project" value="InterPro"/>
</dbReference>
<keyword evidence="12" id="KW-1185">Reference proteome</keyword>
<dbReference type="InterPro" id="IPR003918">
    <property type="entry name" value="NADH_UbQ_OxRdtase"/>
</dbReference>
<keyword evidence="3" id="KW-1003">Cell membrane</keyword>
<evidence type="ECO:0000256" key="7">
    <source>
        <dbReference type="RuleBase" id="RU000320"/>
    </source>
</evidence>
<evidence type="ECO:0000259" key="9">
    <source>
        <dbReference type="Pfam" id="PF00361"/>
    </source>
</evidence>
<dbReference type="InterPro" id="IPR050586">
    <property type="entry name" value="CPA3_Na-H_Antiporter_D"/>
</dbReference>
<dbReference type="PRINTS" id="PR01437">
    <property type="entry name" value="NUOXDRDTASE4"/>
</dbReference>
<evidence type="ECO:0000259" key="10">
    <source>
        <dbReference type="Pfam" id="PF00662"/>
    </source>
</evidence>
<dbReference type="PANTHER" id="PTHR42703">
    <property type="entry name" value="NADH DEHYDROGENASE"/>
    <property type="match status" value="1"/>
</dbReference>
<feature type="transmembrane region" description="Helical" evidence="8">
    <location>
        <begin position="132"/>
        <end position="150"/>
    </location>
</feature>
<dbReference type="InterPro" id="IPR001516">
    <property type="entry name" value="Proton_antipo_N"/>
</dbReference>
<feature type="transmembrane region" description="Helical" evidence="8">
    <location>
        <begin position="446"/>
        <end position="470"/>
    </location>
</feature>
<feature type="transmembrane region" description="Helical" evidence="8">
    <location>
        <begin position="404"/>
        <end position="425"/>
    </location>
</feature>
<feature type="transmembrane region" description="Helical" evidence="8">
    <location>
        <begin position="6"/>
        <end position="23"/>
    </location>
</feature>
<protein>
    <submittedName>
        <fullName evidence="11">Formate hydrogenlyase subunit 3/multisubunit Na+/H+ antiporter MnhD subunit</fullName>
    </submittedName>
</protein>
<keyword evidence="4 7" id="KW-0812">Transmembrane</keyword>
<comment type="caution">
    <text evidence="11">The sequence shown here is derived from an EMBL/GenBank/DDBJ whole genome shotgun (WGS) entry which is preliminary data.</text>
</comment>
<feature type="transmembrane region" description="Helical" evidence="8">
    <location>
        <begin position="330"/>
        <end position="352"/>
    </location>
</feature>
<feature type="domain" description="NADH-Ubiquinone oxidoreductase (complex I) chain 5 N-terminal" evidence="10">
    <location>
        <begin position="67"/>
        <end position="101"/>
    </location>
</feature>
<evidence type="ECO:0000256" key="3">
    <source>
        <dbReference type="ARBA" id="ARBA00022475"/>
    </source>
</evidence>
<feature type="transmembrane region" description="Helical" evidence="8">
    <location>
        <begin position="109"/>
        <end position="126"/>
    </location>
</feature>
<evidence type="ECO:0000256" key="1">
    <source>
        <dbReference type="ARBA" id="ARBA00004651"/>
    </source>
</evidence>
<feature type="transmembrane region" description="Helical" evidence="8">
    <location>
        <begin position="297"/>
        <end position="318"/>
    </location>
</feature>
<evidence type="ECO:0000313" key="11">
    <source>
        <dbReference type="EMBL" id="MCP1674909.1"/>
    </source>
</evidence>
<feature type="transmembrane region" description="Helical" evidence="8">
    <location>
        <begin position="270"/>
        <end position="290"/>
    </location>
</feature>
<keyword evidence="6 8" id="KW-0472">Membrane</keyword>
<dbReference type="AlphaFoldDB" id="A0AAE3G4G4"/>
<dbReference type="GO" id="GO:0005886">
    <property type="term" value="C:plasma membrane"/>
    <property type="evidence" value="ECO:0007669"/>
    <property type="project" value="UniProtKB-SubCell"/>
</dbReference>
<evidence type="ECO:0000256" key="4">
    <source>
        <dbReference type="ARBA" id="ARBA00022692"/>
    </source>
</evidence>
<dbReference type="Pfam" id="PF00361">
    <property type="entry name" value="Proton_antipo_M"/>
    <property type="match status" value="1"/>
</dbReference>
<sequence>MADALPVLAVFVPFVGGILQFLAGRRWLLVLPLSTSIATVLVTAALIGVFARHGVPEHSLGGWEVPLGIQLRMDGLAAVMLLLTTTVGAMVSVYALAYYRQQTKKAHHFWALWLLLWGSLNALFLSGDLFNIYVTLELVSLAAIPLLLLAGPGKTVDAALRYLHYALFGSLIYLAGVALVYGLAGSLDLALVQPALAEGGFTASAAAACLILGILIKAAILPFHVWLPDAHGNAPAAVSALLSALVVKAAVYLLLRLWTGPLAGLPSEAVAQLLGVLGATAIILGSVLAFRQQRLKLVVAYSTVAQLGYMLLFFPLAVTQAWQGAVYHGLAHGVAKAALFLAAGNVLLYVGHDRLTELRGLDRPLSLSLMAFALAGVSIMGLPPSGGFVAKWLLLSAALETGQWWWAAVLLSGGLLAAGYIFRVLRYAFLHSPGPAIDRPGPVPSVFLAWSAMVLALLSLALGFTAAPILDLLGDLPGAPA</sequence>
<dbReference type="RefSeq" id="WP_253477500.1">
    <property type="nucleotide sequence ID" value="NZ_JALJXV010000004.1"/>
</dbReference>
<comment type="subcellular location">
    <subcellularLocation>
        <location evidence="1">Cell membrane</location>
        <topology evidence="1">Multi-pass membrane protein</topology>
    </subcellularLocation>
    <subcellularLocation>
        <location evidence="7">Membrane</location>
        <topology evidence="7">Multi-pass membrane protein</topology>
    </subcellularLocation>
</comment>
<proteinExistence type="inferred from homology"/>
<keyword evidence="5 8" id="KW-1133">Transmembrane helix</keyword>
<feature type="transmembrane region" description="Helical" evidence="8">
    <location>
        <begin position="30"/>
        <end position="55"/>
    </location>
</feature>
<evidence type="ECO:0000256" key="6">
    <source>
        <dbReference type="ARBA" id="ARBA00023136"/>
    </source>
</evidence>
<evidence type="ECO:0000256" key="5">
    <source>
        <dbReference type="ARBA" id="ARBA00022989"/>
    </source>
</evidence>
<dbReference type="Pfam" id="PF00662">
    <property type="entry name" value="Proton_antipo_N"/>
    <property type="match status" value="1"/>
</dbReference>
<comment type="similarity">
    <text evidence="2">Belongs to the CPA3 antiporters (TC 2.A.63) subunit D family.</text>
</comment>
<feature type="domain" description="NADH:quinone oxidoreductase/Mrp antiporter transmembrane" evidence="9">
    <location>
        <begin position="126"/>
        <end position="411"/>
    </location>
</feature>
<dbReference type="Proteomes" id="UP001205843">
    <property type="component" value="Unassembled WGS sequence"/>
</dbReference>
<reference evidence="11" key="1">
    <citation type="submission" date="2022-03" db="EMBL/GenBank/DDBJ databases">
        <title>Genomic Encyclopedia of Type Strains, Phase III (KMG-III): the genomes of soil and plant-associated and newly described type strains.</title>
        <authorList>
            <person name="Whitman W."/>
        </authorList>
    </citation>
    <scope>NUCLEOTIDE SEQUENCE</scope>
    <source>
        <strain evidence="11">ANL 6-2</strain>
    </source>
</reference>
<feature type="transmembrane region" description="Helical" evidence="8">
    <location>
        <begin position="204"/>
        <end position="227"/>
    </location>
</feature>
<name>A0AAE3G4G4_9GAMM</name>